<sequence>MLYGDNATHFYTSWTTDNFWKTGCFNVRCPGFIQIDKRKIYLGGRVSNISVYGGPIFEIPITLTLDPMTKSWWLSSGQTSIGYFPAALFKNFESASVVGWGGRTRTDVGNTSPEMGSGYFPDRKMTHSCYFRSALIEDESRKIFPPKPDQTSSFSDVTKCYGVIYYGDQGGYLGAVLLFGGPGRVCGD</sequence>
<dbReference type="InterPro" id="IPR053168">
    <property type="entry name" value="Glutamic_endopeptidase"/>
</dbReference>
<dbReference type="Pfam" id="PF03080">
    <property type="entry name" value="Neprosin"/>
    <property type="match status" value="1"/>
</dbReference>
<dbReference type="AlphaFoldDB" id="A0A4D6MIG8"/>
<evidence type="ECO:0000313" key="2">
    <source>
        <dbReference type="EMBL" id="QCE01193.1"/>
    </source>
</evidence>
<dbReference type="Proteomes" id="UP000501690">
    <property type="component" value="Linkage Group LG7"/>
</dbReference>
<dbReference type="PROSITE" id="PS52045">
    <property type="entry name" value="NEPROSIN_PEP_CD"/>
    <property type="match status" value="1"/>
</dbReference>
<proteinExistence type="predicted"/>
<protein>
    <recommendedName>
        <fullName evidence="1">Neprosin PEP catalytic domain-containing protein</fullName>
    </recommendedName>
</protein>
<keyword evidence="3" id="KW-1185">Reference proteome</keyword>
<accession>A0A4D6MIG8</accession>
<organism evidence="2 3">
    <name type="scientific">Vigna unguiculata</name>
    <name type="common">Cowpea</name>
    <dbReference type="NCBI Taxonomy" id="3917"/>
    <lineage>
        <taxon>Eukaryota</taxon>
        <taxon>Viridiplantae</taxon>
        <taxon>Streptophyta</taxon>
        <taxon>Embryophyta</taxon>
        <taxon>Tracheophyta</taxon>
        <taxon>Spermatophyta</taxon>
        <taxon>Magnoliopsida</taxon>
        <taxon>eudicotyledons</taxon>
        <taxon>Gunneridae</taxon>
        <taxon>Pentapetalae</taxon>
        <taxon>rosids</taxon>
        <taxon>fabids</taxon>
        <taxon>Fabales</taxon>
        <taxon>Fabaceae</taxon>
        <taxon>Papilionoideae</taxon>
        <taxon>50 kb inversion clade</taxon>
        <taxon>NPAAA clade</taxon>
        <taxon>indigoferoid/millettioid clade</taxon>
        <taxon>Phaseoleae</taxon>
        <taxon>Vigna</taxon>
    </lineage>
</organism>
<reference evidence="2 3" key="1">
    <citation type="submission" date="2019-04" db="EMBL/GenBank/DDBJ databases">
        <title>An improved genome assembly and genetic linkage map for asparagus bean, Vigna unguiculata ssp. sesquipedialis.</title>
        <authorList>
            <person name="Xia Q."/>
            <person name="Zhang R."/>
            <person name="Dong Y."/>
        </authorList>
    </citation>
    <scope>NUCLEOTIDE SEQUENCE [LARGE SCALE GENOMIC DNA]</scope>
    <source>
        <tissue evidence="2">Leaf</tissue>
    </source>
</reference>
<evidence type="ECO:0000259" key="1">
    <source>
        <dbReference type="PROSITE" id="PS52045"/>
    </source>
</evidence>
<dbReference type="InterPro" id="IPR004314">
    <property type="entry name" value="Neprosin"/>
</dbReference>
<feature type="domain" description="Neprosin PEP catalytic" evidence="1">
    <location>
        <begin position="1"/>
        <end position="187"/>
    </location>
</feature>
<dbReference type="PANTHER" id="PTHR31589">
    <property type="entry name" value="PROTEIN, PUTATIVE (DUF239)-RELATED-RELATED"/>
    <property type="match status" value="1"/>
</dbReference>
<gene>
    <name evidence="2" type="ORF">DEO72_LG7g2487</name>
</gene>
<evidence type="ECO:0000313" key="3">
    <source>
        <dbReference type="Proteomes" id="UP000501690"/>
    </source>
</evidence>
<name>A0A4D6MIG8_VIGUN</name>
<dbReference type="PANTHER" id="PTHR31589:SF223">
    <property type="entry name" value="PROTEIN, PUTATIVE (DUF239)-RELATED"/>
    <property type="match status" value="1"/>
</dbReference>
<dbReference type="EMBL" id="CP039351">
    <property type="protein sequence ID" value="QCE01193.1"/>
    <property type="molecule type" value="Genomic_DNA"/>
</dbReference>